<sequence length="95" mass="10660">YWLRVEGQARFSVESYCVDISSEWRSIALQSSSSSSLSSSSSSAEPSSSSSLPSPNATIITKHLRELKRLKYSSVSSFFFCHKANKCHPEERQKH</sequence>
<organism evidence="2 3">
    <name type="scientific">Wuchereria bancrofti</name>
    <dbReference type="NCBI Taxonomy" id="6293"/>
    <lineage>
        <taxon>Eukaryota</taxon>
        <taxon>Metazoa</taxon>
        <taxon>Ecdysozoa</taxon>
        <taxon>Nematoda</taxon>
        <taxon>Chromadorea</taxon>
        <taxon>Rhabditida</taxon>
        <taxon>Spirurina</taxon>
        <taxon>Spiruromorpha</taxon>
        <taxon>Filarioidea</taxon>
        <taxon>Onchocercidae</taxon>
        <taxon>Wuchereria</taxon>
    </lineage>
</organism>
<feature type="compositionally biased region" description="Low complexity" evidence="1">
    <location>
        <begin position="33"/>
        <end position="55"/>
    </location>
</feature>
<protein>
    <submittedName>
        <fullName evidence="2">Uncharacterized protein</fullName>
    </submittedName>
</protein>
<name>J9EDI1_WUCBA</name>
<feature type="non-terminal residue" evidence="2">
    <location>
        <position position="1"/>
    </location>
</feature>
<dbReference type="EMBL" id="ADBV01004686">
    <property type="protein sequence ID" value="EJW80248.1"/>
    <property type="molecule type" value="Genomic_DNA"/>
</dbReference>
<feature type="region of interest" description="Disordered" evidence="1">
    <location>
        <begin position="33"/>
        <end position="56"/>
    </location>
</feature>
<gene>
    <name evidence="2" type="ORF">WUBG_08842</name>
</gene>
<reference evidence="3" key="1">
    <citation type="submission" date="2012-08" db="EMBL/GenBank/DDBJ databases">
        <title>The Genome Sequence of Wuchereria bancrofti.</title>
        <authorList>
            <person name="Nutman T.B."/>
            <person name="Fink D.L."/>
            <person name="Russ C."/>
            <person name="Young S."/>
            <person name="Zeng Q."/>
            <person name="Koehrsen M."/>
            <person name="Alvarado L."/>
            <person name="Berlin A."/>
            <person name="Chapman S.B."/>
            <person name="Chen Z."/>
            <person name="Freedman E."/>
            <person name="Gellesch M."/>
            <person name="Goldberg J."/>
            <person name="Griggs A."/>
            <person name="Gujja S."/>
            <person name="Heilman E.R."/>
            <person name="Heiman D."/>
            <person name="Hepburn T."/>
            <person name="Howarth C."/>
            <person name="Jen D."/>
            <person name="Larson L."/>
            <person name="Lewis B."/>
            <person name="Mehta T."/>
            <person name="Park D."/>
            <person name="Pearson M."/>
            <person name="Roberts A."/>
            <person name="Saif S."/>
            <person name="Shea T."/>
            <person name="Shenoy N."/>
            <person name="Sisk P."/>
            <person name="Stolte C."/>
            <person name="Sykes S."/>
            <person name="Walk T."/>
            <person name="White J."/>
            <person name="Yandava C."/>
            <person name="Haas B."/>
            <person name="Henn M.R."/>
            <person name="Nusbaum C."/>
            <person name="Birren B."/>
        </authorList>
    </citation>
    <scope>NUCLEOTIDE SEQUENCE [LARGE SCALE GENOMIC DNA]</scope>
    <source>
        <strain evidence="3">NA</strain>
    </source>
</reference>
<comment type="caution">
    <text evidence="2">The sequence shown here is derived from an EMBL/GenBank/DDBJ whole genome shotgun (WGS) entry which is preliminary data.</text>
</comment>
<dbReference type="AlphaFoldDB" id="J9EDI1"/>
<evidence type="ECO:0000256" key="1">
    <source>
        <dbReference type="SAM" id="MobiDB-lite"/>
    </source>
</evidence>
<accession>J9EDI1</accession>
<evidence type="ECO:0000313" key="3">
    <source>
        <dbReference type="Proteomes" id="UP000004810"/>
    </source>
</evidence>
<dbReference type="Proteomes" id="UP000004810">
    <property type="component" value="Unassembled WGS sequence"/>
</dbReference>
<proteinExistence type="predicted"/>
<evidence type="ECO:0000313" key="2">
    <source>
        <dbReference type="EMBL" id="EJW80248.1"/>
    </source>
</evidence>